<dbReference type="NCBIfam" id="TIGR00496">
    <property type="entry name" value="frr"/>
    <property type="match status" value="1"/>
</dbReference>
<comment type="similarity">
    <text evidence="1">Belongs to the RRF family.</text>
</comment>
<organism evidence="4 5">
    <name type="scientific">Candidatus Kaiserbacteria bacterium RIFOXYD1_FULL_42_15</name>
    <dbReference type="NCBI Taxonomy" id="1798532"/>
    <lineage>
        <taxon>Bacteria</taxon>
        <taxon>Candidatus Kaiseribacteriota</taxon>
    </lineage>
</organism>
<dbReference type="SUPFAM" id="SSF55194">
    <property type="entry name" value="Ribosome recycling factor, RRF"/>
    <property type="match status" value="1"/>
</dbReference>
<dbReference type="PANTHER" id="PTHR20982">
    <property type="entry name" value="RIBOSOME RECYCLING FACTOR"/>
    <property type="match status" value="1"/>
</dbReference>
<dbReference type="PANTHER" id="PTHR20982:SF3">
    <property type="entry name" value="MITOCHONDRIAL RIBOSOME RECYCLING FACTOR PSEUDO 1"/>
    <property type="match status" value="1"/>
</dbReference>
<sequence>MDESFEQKLKEALGWLRKEYTGIRTGQATPALLDGIKVESYGTFMPIVQVGSVGIEDARTIRVAPWDLSQVPAIERAIREADLGVSVSSDSMGLRVIFPELTSERRAQLVKLAKSKLEDARVTVRAIRDEVMKDIDAKLKTNDISEDDKFSMKDKVQKSVDNINRNLETLFTQKESEISL</sequence>
<dbReference type="GO" id="GO:0006412">
    <property type="term" value="P:translation"/>
    <property type="evidence" value="ECO:0007669"/>
    <property type="project" value="UniProtKB-KW"/>
</dbReference>
<dbReference type="InterPro" id="IPR002661">
    <property type="entry name" value="Ribosome_recyc_fac"/>
</dbReference>
<dbReference type="GO" id="GO:0043023">
    <property type="term" value="F:ribosomal large subunit binding"/>
    <property type="evidence" value="ECO:0007669"/>
    <property type="project" value="TreeGrafter"/>
</dbReference>
<dbReference type="CDD" id="cd00520">
    <property type="entry name" value="RRF"/>
    <property type="match status" value="1"/>
</dbReference>
<dbReference type="EMBL" id="MFMT01000003">
    <property type="protein sequence ID" value="OGG89334.1"/>
    <property type="molecule type" value="Genomic_DNA"/>
</dbReference>
<evidence type="ECO:0000256" key="2">
    <source>
        <dbReference type="ARBA" id="ARBA00022917"/>
    </source>
</evidence>
<dbReference type="Pfam" id="PF01765">
    <property type="entry name" value="RRF"/>
    <property type="match status" value="1"/>
</dbReference>
<evidence type="ECO:0000313" key="5">
    <source>
        <dbReference type="Proteomes" id="UP000179230"/>
    </source>
</evidence>
<dbReference type="AlphaFoldDB" id="A0A1F6FU02"/>
<evidence type="ECO:0000256" key="1">
    <source>
        <dbReference type="ARBA" id="ARBA00005912"/>
    </source>
</evidence>
<name>A0A1F6FU02_9BACT</name>
<feature type="domain" description="Ribosome recycling factor" evidence="3">
    <location>
        <begin position="16"/>
        <end position="178"/>
    </location>
</feature>
<proteinExistence type="inferred from homology"/>
<dbReference type="Gene3D" id="1.10.132.20">
    <property type="entry name" value="Ribosome-recycling factor"/>
    <property type="match status" value="1"/>
</dbReference>
<dbReference type="Proteomes" id="UP000179230">
    <property type="component" value="Unassembled WGS sequence"/>
</dbReference>
<dbReference type="Gene3D" id="3.30.1360.40">
    <property type="match status" value="1"/>
</dbReference>
<evidence type="ECO:0000313" key="4">
    <source>
        <dbReference type="EMBL" id="OGG89334.1"/>
    </source>
</evidence>
<keyword evidence="2" id="KW-0648">Protein biosynthesis</keyword>
<gene>
    <name evidence="4" type="ORF">A2592_02965</name>
</gene>
<dbReference type="InterPro" id="IPR023584">
    <property type="entry name" value="Ribosome_recyc_fac_dom"/>
</dbReference>
<evidence type="ECO:0000259" key="3">
    <source>
        <dbReference type="Pfam" id="PF01765"/>
    </source>
</evidence>
<reference evidence="4 5" key="1">
    <citation type="journal article" date="2016" name="Nat. Commun.">
        <title>Thousands of microbial genomes shed light on interconnected biogeochemical processes in an aquifer system.</title>
        <authorList>
            <person name="Anantharaman K."/>
            <person name="Brown C.T."/>
            <person name="Hug L.A."/>
            <person name="Sharon I."/>
            <person name="Castelle C.J."/>
            <person name="Probst A.J."/>
            <person name="Thomas B.C."/>
            <person name="Singh A."/>
            <person name="Wilkins M.J."/>
            <person name="Karaoz U."/>
            <person name="Brodie E.L."/>
            <person name="Williams K.H."/>
            <person name="Hubbard S.S."/>
            <person name="Banfield J.F."/>
        </authorList>
    </citation>
    <scope>NUCLEOTIDE SEQUENCE [LARGE SCALE GENOMIC DNA]</scope>
</reference>
<dbReference type="FunFam" id="3.30.1360.40:FF:000001">
    <property type="entry name" value="Ribosome-recycling factor"/>
    <property type="match status" value="1"/>
</dbReference>
<accession>A0A1F6FU02</accession>
<protein>
    <submittedName>
        <fullName evidence="4">Ribosome recycling factor</fullName>
    </submittedName>
</protein>
<comment type="caution">
    <text evidence="4">The sequence shown here is derived from an EMBL/GenBank/DDBJ whole genome shotgun (WGS) entry which is preliminary data.</text>
</comment>
<dbReference type="InterPro" id="IPR036191">
    <property type="entry name" value="RRF_sf"/>
</dbReference>